<dbReference type="RefSeq" id="WP_100758683.1">
    <property type="nucleotide sequence ID" value="NZ_NPDT01000002.1"/>
</dbReference>
<accession>A0A2M9ZDM3</accession>
<evidence type="ECO:0000313" key="1">
    <source>
        <dbReference type="EMBL" id="PJZ66516.1"/>
    </source>
</evidence>
<dbReference type="AlphaFoldDB" id="A0A2M9ZDM3"/>
<sequence length="340" mass="39189">MKRIRIAFFLILSFSDCRNFLKPNRDISESKTLTPPKYEDLKFWASHPEKKDPADSVPEASVLKDRQNLAEADVFFVHPTTYLVAKHWNGDLNDESLNERTDQMPIRTQASVFNDCCKIYAPRYRQAALFVFMEDTTEGKQALDLAYEDVKTAFLYYMKNWNRGRPWILASHSQGTRHSVKLLKELIVNSEYSKNLVAAYTIGFPYKASDTGLQPCVNEFQTGCVINWNSYEWGSRPIRLGERYDSETLCINPLSWKKDEEYAPRSENSGSIARNFRSLVPGIADAQCNKGALWVHEPEIRGFPSLGKDDSLHLVDYHLFYASIRKNARDRVEKFLSNSK</sequence>
<evidence type="ECO:0000313" key="2">
    <source>
        <dbReference type="Proteomes" id="UP000231912"/>
    </source>
</evidence>
<dbReference type="EMBL" id="NPDT01000002">
    <property type="protein sequence ID" value="PJZ66516.1"/>
    <property type="molecule type" value="Genomic_DNA"/>
</dbReference>
<dbReference type="Proteomes" id="UP000231912">
    <property type="component" value="Unassembled WGS sequence"/>
</dbReference>
<reference evidence="1 2" key="1">
    <citation type="submission" date="2017-07" db="EMBL/GenBank/DDBJ databases">
        <title>Leptospira spp. isolated from tropical soils.</title>
        <authorList>
            <person name="Thibeaux R."/>
            <person name="Iraola G."/>
            <person name="Ferres I."/>
            <person name="Bierque E."/>
            <person name="Girault D."/>
            <person name="Soupe-Gilbert M.-E."/>
            <person name="Picardeau M."/>
            <person name="Goarant C."/>
        </authorList>
    </citation>
    <scope>NUCLEOTIDE SEQUENCE [LARGE SCALE GENOMIC DNA]</scope>
    <source>
        <strain evidence="1 2">FH2-C-A2</strain>
    </source>
</reference>
<name>A0A2M9ZDM3_9LEPT</name>
<gene>
    <name evidence="1" type="ORF">CH371_08655</name>
</gene>
<dbReference type="Pfam" id="PF11288">
    <property type="entry name" value="DUF3089"/>
    <property type="match status" value="1"/>
</dbReference>
<comment type="caution">
    <text evidence="1">The sequence shown here is derived from an EMBL/GenBank/DDBJ whole genome shotgun (WGS) entry which is preliminary data.</text>
</comment>
<proteinExistence type="predicted"/>
<organism evidence="1 2">
    <name type="scientific">Leptospira wolffii</name>
    <dbReference type="NCBI Taxonomy" id="409998"/>
    <lineage>
        <taxon>Bacteria</taxon>
        <taxon>Pseudomonadati</taxon>
        <taxon>Spirochaetota</taxon>
        <taxon>Spirochaetia</taxon>
        <taxon>Leptospirales</taxon>
        <taxon>Leptospiraceae</taxon>
        <taxon>Leptospira</taxon>
    </lineage>
</organism>
<dbReference type="InterPro" id="IPR021440">
    <property type="entry name" value="DUF3089"/>
</dbReference>
<protein>
    <recommendedName>
        <fullName evidence="3">DUF3089 domain-containing protein</fullName>
    </recommendedName>
</protein>
<evidence type="ECO:0008006" key="3">
    <source>
        <dbReference type="Google" id="ProtNLM"/>
    </source>
</evidence>